<dbReference type="Proteomes" id="UP000611945">
    <property type="component" value="Unassembled WGS sequence"/>
</dbReference>
<evidence type="ECO:0000313" key="2">
    <source>
        <dbReference type="EMBL" id="MBD7977037.1"/>
    </source>
</evidence>
<dbReference type="InterPro" id="IPR008769">
    <property type="entry name" value="PhaF_PhaI"/>
</dbReference>
<dbReference type="NCBIfam" id="TIGR01837">
    <property type="entry name" value="PHA_granule_1"/>
    <property type="match status" value="1"/>
</dbReference>
<accession>A0ABR8TMN1</accession>
<feature type="compositionally biased region" description="Basic residues" evidence="1">
    <location>
        <begin position="172"/>
        <end position="185"/>
    </location>
</feature>
<feature type="region of interest" description="Disordered" evidence="1">
    <location>
        <begin position="124"/>
        <end position="219"/>
    </location>
</feature>
<organism evidence="2 3">
    <name type="scientific">Serpens gallinarum</name>
    <dbReference type="NCBI Taxonomy" id="2763075"/>
    <lineage>
        <taxon>Bacteria</taxon>
        <taxon>Pseudomonadati</taxon>
        <taxon>Pseudomonadota</taxon>
        <taxon>Gammaproteobacteria</taxon>
        <taxon>Pseudomonadales</taxon>
        <taxon>Pseudomonadaceae</taxon>
        <taxon>Pseudomonas</taxon>
    </lineage>
</organism>
<comment type="caution">
    <text evidence="2">The sequence shown here is derived from an EMBL/GenBank/DDBJ whole genome shotgun (WGS) entry which is preliminary data.</text>
</comment>
<dbReference type="RefSeq" id="WP_251835799.1">
    <property type="nucleotide sequence ID" value="NZ_JACSQG010000002.1"/>
</dbReference>
<protein>
    <submittedName>
        <fullName evidence="2">Phasin family protein</fullName>
    </submittedName>
</protein>
<keyword evidence="3" id="KW-1185">Reference proteome</keyword>
<gene>
    <name evidence="2" type="ORF">H9642_07505</name>
</gene>
<name>A0ABR8TMN1_9PSED</name>
<sequence>MAGIRKKEGTWSEDVEKYSRQIWLAGLGAYAKIGEDGSALFDALVRDGEQAEQRVRSEVESVKNGALSRVAEARDKALGKWSALEDAFDKRLSGAIARLGVPSRLELKALSSQVEVLSRQLEQMNARALPEPVSDVDEAPIRRRPETRTPAAKAKAAAAPETAQLPVTTAKPKTRKAPAKPKPAKQAKPVEQPEQTVQSASAAPTVETAPSEQSVNQAE</sequence>
<reference evidence="2 3" key="1">
    <citation type="submission" date="2020-08" db="EMBL/GenBank/DDBJ databases">
        <title>A Genomic Blueprint of the Chicken Gut Microbiome.</title>
        <authorList>
            <person name="Gilroy R."/>
            <person name="Ravi A."/>
            <person name="Getino M."/>
            <person name="Pursley I."/>
            <person name="Horton D.L."/>
            <person name="Alikhan N.-F."/>
            <person name="Baker D."/>
            <person name="Gharbi K."/>
            <person name="Hall N."/>
            <person name="Watson M."/>
            <person name="Adriaenssens E.M."/>
            <person name="Foster-Nyarko E."/>
            <person name="Jarju S."/>
            <person name="Secka A."/>
            <person name="Antonio M."/>
            <person name="Oren A."/>
            <person name="Chaudhuri R."/>
            <person name="La Ragione R.M."/>
            <person name="Hildebrand F."/>
            <person name="Pallen M.J."/>
        </authorList>
    </citation>
    <scope>NUCLEOTIDE SEQUENCE [LARGE SCALE GENOMIC DNA]</scope>
    <source>
        <strain evidence="2 3">Sa2CUA2</strain>
    </source>
</reference>
<dbReference type="Pfam" id="PF05597">
    <property type="entry name" value="Phasin"/>
    <property type="match status" value="1"/>
</dbReference>
<evidence type="ECO:0000313" key="3">
    <source>
        <dbReference type="Proteomes" id="UP000611945"/>
    </source>
</evidence>
<dbReference type="PANTHER" id="PTHR38664:SF1">
    <property type="entry name" value="SLR0058 PROTEIN"/>
    <property type="match status" value="1"/>
</dbReference>
<proteinExistence type="predicted"/>
<feature type="compositionally biased region" description="Polar residues" evidence="1">
    <location>
        <begin position="193"/>
        <end position="219"/>
    </location>
</feature>
<evidence type="ECO:0000256" key="1">
    <source>
        <dbReference type="SAM" id="MobiDB-lite"/>
    </source>
</evidence>
<dbReference type="PANTHER" id="PTHR38664">
    <property type="entry name" value="SLR0058 PROTEIN"/>
    <property type="match status" value="1"/>
</dbReference>
<dbReference type="EMBL" id="JACSQG010000002">
    <property type="protein sequence ID" value="MBD7977037.1"/>
    <property type="molecule type" value="Genomic_DNA"/>
</dbReference>